<reference evidence="2 3" key="2">
    <citation type="submission" date="2018-11" db="EMBL/GenBank/DDBJ databases">
        <authorList>
            <consortium name="Pathogen Informatics"/>
        </authorList>
    </citation>
    <scope>NUCLEOTIDE SEQUENCE [LARGE SCALE GENOMIC DNA]</scope>
</reference>
<feature type="region of interest" description="Disordered" evidence="1">
    <location>
        <begin position="121"/>
        <end position="147"/>
    </location>
</feature>
<gene>
    <name evidence="2" type="ORF">NBR_LOCUS22636</name>
</gene>
<organism evidence="4">
    <name type="scientific">Nippostrongylus brasiliensis</name>
    <name type="common">Rat hookworm</name>
    <dbReference type="NCBI Taxonomy" id="27835"/>
    <lineage>
        <taxon>Eukaryota</taxon>
        <taxon>Metazoa</taxon>
        <taxon>Ecdysozoa</taxon>
        <taxon>Nematoda</taxon>
        <taxon>Chromadorea</taxon>
        <taxon>Rhabditida</taxon>
        <taxon>Rhabditina</taxon>
        <taxon>Rhabditomorpha</taxon>
        <taxon>Strongyloidea</taxon>
        <taxon>Heligmosomidae</taxon>
        <taxon>Nippostrongylus</taxon>
    </lineage>
</organism>
<evidence type="ECO:0000256" key="1">
    <source>
        <dbReference type="SAM" id="MobiDB-lite"/>
    </source>
</evidence>
<dbReference type="AlphaFoldDB" id="A0A0N4YZG3"/>
<evidence type="ECO:0000313" key="2">
    <source>
        <dbReference type="EMBL" id="VDL87604.1"/>
    </source>
</evidence>
<proteinExistence type="predicted"/>
<dbReference type="Proteomes" id="UP000271162">
    <property type="component" value="Unassembled WGS sequence"/>
</dbReference>
<dbReference type="STRING" id="27835.A0A0N4YZG3"/>
<protein>
    <submittedName>
        <fullName evidence="4">Protein kinase domain-containing protein</fullName>
    </submittedName>
</protein>
<sequence length="203" mass="23033">MVLKVAKSNGTAEHRRAVHADVAREAAMLHRLSHANVLALRGVCIQMDPLERPSFEMLVVLLEKVLKVLPSFQPNSDGESTEENSLLAMERLARDVARDEPTLDHTNPFLDHERFRKERKILPRKGNRRRSETKPERGLSDTNYLLGGPNRSSSISVHAGLIRRRCSSLPPEIDSPYMSRDFLDEKSEHCPGGVPLIYRDFDM</sequence>
<dbReference type="EMBL" id="UYSL01028583">
    <property type="protein sequence ID" value="VDL87604.1"/>
    <property type="molecule type" value="Genomic_DNA"/>
</dbReference>
<name>A0A0N4YZG3_NIPBR</name>
<keyword evidence="3" id="KW-1185">Reference proteome</keyword>
<reference evidence="4" key="1">
    <citation type="submission" date="2017-02" db="UniProtKB">
        <authorList>
            <consortium name="WormBaseParasite"/>
        </authorList>
    </citation>
    <scope>IDENTIFICATION</scope>
</reference>
<feature type="compositionally biased region" description="Basic and acidic residues" evidence="1">
    <location>
        <begin position="129"/>
        <end position="139"/>
    </location>
</feature>
<evidence type="ECO:0000313" key="3">
    <source>
        <dbReference type="Proteomes" id="UP000271162"/>
    </source>
</evidence>
<dbReference type="WBParaSite" id="NBR_0002263501-mRNA-1">
    <property type="protein sequence ID" value="NBR_0002263501-mRNA-1"/>
    <property type="gene ID" value="NBR_0002263501"/>
</dbReference>
<accession>A0A0N4YZG3</accession>
<evidence type="ECO:0000313" key="4">
    <source>
        <dbReference type="WBParaSite" id="NBR_0002263501-mRNA-1"/>
    </source>
</evidence>